<gene>
    <name evidence="1" type="ORF">AVDCRST_MAG56-5848</name>
</gene>
<protein>
    <recommendedName>
        <fullName evidence="2">Outer membrane protein beta-barrel domain-containing protein</fullName>
    </recommendedName>
</protein>
<reference evidence="1" key="1">
    <citation type="submission" date="2020-02" db="EMBL/GenBank/DDBJ databases">
        <authorList>
            <person name="Meier V. D."/>
        </authorList>
    </citation>
    <scope>NUCLEOTIDE SEQUENCE</scope>
    <source>
        <strain evidence="1">AVDCRST_MAG56</strain>
    </source>
</reference>
<evidence type="ECO:0000313" key="1">
    <source>
        <dbReference type="EMBL" id="CAA9306401.1"/>
    </source>
</evidence>
<dbReference type="AlphaFoldDB" id="A0A6J4KHS4"/>
<sequence length="216" mass="24045">MIANHIQMHALYRLLVVLPCCLPGLLVGASAQTPLPRNHVIKGRIVVLPVTELIFYSLGVGYERVVGSHFSVQALLNSYGFDGQGHDMGAENYTALVPEVKYYFRGSEKLSSSLYLSGFAELQRNALTPGGERVPREPELLRITGLGVQPGLLLGKNFRFSNRWHLEAYAGPKYRLGRHYEVYQVNGRPVRNRIEPAGSSYNTWGVRAGVNLACRF</sequence>
<organism evidence="1">
    <name type="scientific">uncultured Cytophagales bacterium</name>
    <dbReference type="NCBI Taxonomy" id="158755"/>
    <lineage>
        <taxon>Bacteria</taxon>
        <taxon>Pseudomonadati</taxon>
        <taxon>Bacteroidota</taxon>
        <taxon>Sphingobacteriia</taxon>
        <taxon>Sphingobacteriales</taxon>
        <taxon>environmental samples</taxon>
    </lineage>
</organism>
<name>A0A6J4KHS4_9SPHI</name>
<proteinExistence type="predicted"/>
<accession>A0A6J4KHS4</accession>
<evidence type="ECO:0008006" key="2">
    <source>
        <dbReference type="Google" id="ProtNLM"/>
    </source>
</evidence>
<dbReference type="EMBL" id="CADCTQ010000482">
    <property type="protein sequence ID" value="CAA9306401.1"/>
    <property type="molecule type" value="Genomic_DNA"/>
</dbReference>